<reference evidence="9 10" key="1">
    <citation type="submission" date="2020-08" db="EMBL/GenBank/DDBJ databases">
        <title>Genomic Encyclopedia of Type Strains, Phase IV (KMG-IV): sequencing the most valuable type-strain genomes for metagenomic binning, comparative biology and taxonomic classification.</title>
        <authorList>
            <person name="Goeker M."/>
        </authorList>
    </citation>
    <scope>NUCLEOTIDE SEQUENCE [LARGE SCALE GENOMIC DNA]</scope>
    <source>
        <strain evidence="9 10">DSM 29514</strain>
    </source>
</reference>
<evidence type="ECO:0000256" key="4">
    <source>
        <dbReference type="ARBA" id="ARBA00022692"/>
    </source>
</evidence>
<evidence type="ECO:0000256" key="5">
    <source>
        <dbReference type="ARBA" id="ARBA00022989"/>
    </source>
</evidence>
<sequence length="250" mass="26674">MRSLRGLYVPVCLIVLWQGLALIYGIRSDSLAAPVEIASALVAAIVSPSLWLDVRDTVAAATLGLLVGGMLGFATGISLGLLPPASRLLRLTIEVLRPVPAIALAPIAILVFGFGYTMEIAIVAFATFFPMLILTESAVGQIAPRLSEVARALNLSTYGYINKIVIPSVIPRVFIALRLAAGLALIVAITVEIAANPIGLGNRLIKAGQSLRPADMFATLFLVCLLGWLVNWLFLQIEKFLFPKRGSEAQ</sequence>
<dbReference type="Pfam" id="PF00528">
    <property type="entry name" value="BPD_transp_1"/>
    <property type="match status" value="1"/>
</dbReference>
<dbReference type="EMBL" id="JACIEC010000005">
    <property type="protein sequence ID" value="MBB4144955.1"/>
    <property type="molecule type" value="Genomic_DNA"/>
</dbReference>
<protein>
    <submittedName>
        <fullName evidence="9">NitT/TauT family transport system permease protein</fullName>
    </submittedName>
</protein>
<feature type="domain" description="ABC transmembrane type-1" evidence="8">
    <location>
        <begin position="54"/>
        <end position="234"/>
    </location>
</feature>
<evidence type="ECO:0000256" key="3">
    <source>
        <dbReference type="ARBA" id="ARBA00022475"/>
    </source>
</evidence>
<evidence type="ECO:0000313" key="10">
    <source>
        <dbReference type="Proteomes" id="UP000519897"/>
    </source>
</evidence>
<dbReference type="RefSeq" id="WP_062556810.1">
    <property type="nucleotide sequence ID" value="NZ_CP049249.1"/>
</dbReference>
<dbReference type="InterPro" id="IPR035906">
    <property type="entry name" value="MetI-like_sf"/>
</dbReference>
<feature type="transmembrane region" description="Helical" evidence="7">
    <location>
        <begin position="6"/>
        <end position="24"/>
    </location>
</feature>
<evidence type="ECO:0000259" key="8">
    <source>
        <dbReference type="PROSITE" id="PS50928"/>
    </source>
</evidence>
<evidence type="ECO:0000256" key="1">
    <source>
        <dbReference type="ARBA" id="ARBA00004651"/>
    </source>
</evidence>
<keyword evidence="4 7" id="KW-0812">Transmembrane</keyword>
<organism evidence="9 10">
    <name type="scientific">Rhizobium rhizoryzae</name>
    <dbReference type="NCBI Taxonomy" id="451876"/>
    <lineage>
        <taxon>Bacteria</taxon>
        <taxon>Pseudomonadati</taxon>
        <taxon>Pseudomonadota</taxon>
        <taxon>Alphaproteobacteria</taxon>
        <taxon>Hyphomicrobiales</taxon>
        <taxon>Rhizobiaceae</taxon>
        <taxon>Rhizobium/Agrobacterium group</taxon>
        <taxon>Rhizobium</taxon>
    </lineage>
</organism>
<comment type="similarity">
    <text evidence="7">Belongs to the binding-protein-dependent transport system permease family.</text>
</comment>
<keyword evidence="3" id="KW-1003">Cell membrane</keyword>
<dbReference type="GO" id="GO:0005886">
    <property type="term" value="C:plasma membrane"/>
    <property type="evidence" value="ECO:0007669"/>
    <property type="project" value="UniProtKB-SubCell"/>
</dbReference>
<feature type="transmembrane region" description="Helical" evidence="7">
    <location>
        <begin position="173"/>
        <end position="196"/>
    </location>
</feature>
<feature type="transmembrane region" description="Helical" evidence="7">
    <location>
        <begin position="95"/>
        <end position="114"/>
    </location>
</feature>
<feature type="transmembrane region" description="Helical" evidence="7">
    <location>
        <begin position="31"/>
        <end position="52"/>
    </location>
</feature>
<gene>
    <name evidence="9" type="ORF">GGQ72_003517</name>
</gene>
<keyword evidence="6 7" id="KW-0472">Membrane</keyword>
<proteinExistence type="inferred from homology"/>
<evidence type="ECO:0000256" key="6">
    <source>
        <dbReference type="ARBA" id="ARBA00023136"/>
    </source>
</evidence>
<evidence type="ECO:0000256" key="2">
    <source>
        <dbReference type="ARBA" id="ARBA00022448"/>
    </source>
</evidence>
<keyword evidence="10" id="KW-1185">Reference proteome</keyword>
<keyword evidence="2 7" id="KW-0813">Transport</keyword>
<dbReference type="GO" id="GO:0055085">
    <property type="term" value="P:transmembrane transport"/>
    <property type="evidence" value="ECO:0007669"/>
    <property type="project" value="InterPro"/>
</dbReference>
<feature type="transmembrane region" description="Helical" evidence="7">
    <location>
        <begin position="58"/>
        <end position="83"/>
    </location>
</feature>
<dbReference type="InterPro" id="IPR000515">
    <property type="entry name" value="MetI-like"/>
</dbReference>
<dbReference type="PANTHER" id="PTHR30151:SF38">
    <property type="entry name" value="ALIPHATIC SULFONATES TRANSPORT PERMEASE PROTEIN SSUC-RELATED"/>
    <property type="match status" value="1"/>
</dbReference>
<dbReference type="Proteomes" id="UP000519897">
    <property type="component" value="Unassembled WGS sequence"/>
</dbReference>
<dbReference type="PANTHER" id="PTHR30151">
    <property type="entry name" value="ALKANE SULFONATE ABC TRANSPORTER-RELATED, MEMBRANE SUBUNIT"/>
    <property type="match status" value="1"/>
</dbReference>
<evidence type="ECO:0000256" key="7">
    <source>
        <dbReference type="RuleBase" id="RU363032"/>
    </source>
</evidence>
<accession>A0A7W6PR86</accession>
<keyword evidence="5 7" id="KW-1133">Transmembrane helix</keyword>
<dbReference type="AlphaFoldDB" id="A0A7W6PR86"/>
<name>A0A7W6PR86_9HYPH</name>
<evidence type="ECO:0000313" key="9">
    <source>
        <dbReference type="EMBL" id="MBB4144955.1"/>
    </source>
</evidence>
<dbReference type="SUPFAM" id="SSF161098">
    <property type="entry name" value="MetI-like"/>
    <property type="match status" value="1"/>
</dbReference>
<comment type="subcellular location">
    <subcellularLocation>
        <location evidence="1 7">Cell membrane</location>
        <topology evidence="1 7">Multi-pass membrane protein</topology>
    </subcellularLocation>
</comment>
<dbReference type="PROSITE" id="PS50928">
    <property type="entry name" value="ABC_TM1"/>
    <property type="match status" value="1"/>
</dbReference>
<dbReference type="Gene3D" id="1.10.3720.10">
    <property type="entry name" value="MetI-like"/>
    <property type="match status" value="1"/>
</dbReference>
<feature type="transmembrane region" description="Helical" evidence="7">
    <location>
        <begin position="216"/>
        <end position="235"/>
    </location>
</feature>
<comment type="caution">
    <text evidence="9">The sequence shown here is derived from an EMBL/GenBank/DDBJ whole genome shotgun (WGS) entry which is preliminary data.</text>
</comment>